<evidence type="ECO:0000256" key="3">
    <source>
        <dbReference type="ARBA" id="ARBA00022676"/>
    </source>
</evidence>
<comment type="caution">
    <text evidence="7">The sequence shown here is derived from an EMBL/GenBank/DDBJ whole genome shotgun (WGS) entry which is preliminary data.</text>
</comment>
<name>A0AAV5SV15_9BILA</name>
<dbReference type="SUPFAM" id="SSF53756">
    <property type="entry name" value="UDP-Glycosyltransferase/glycogen phosphorylase"/>
    <property type="match status" value="1"/>
</dbReference>
<dbReference type="PANTHER" id="PTHR48043:SF23">
    <property type="entry name" value="UDP-GLUCURONOSYLTRANSFERASE"/>
    <property type="match status" value="1"/>
</dbReference>
<comment type="catalytic activity">
    <reaction evidence="6">
        <text>glucuronate acceptor + UDP-alpha-D-glucuronate = acceptor beta-D-glucuronoside + UDP + H(+)</text>
        <dbReference type="Rhea" id="RHEA:21032"/>
        <dbReference type="ChEBI" id="CHEBI:15378"/>
        <dbReference type="ChEBI" id="CHEBI:58052"/>
        <dbReference type="ChEBI" id="CHEBI:58223"/>
        <dbReference type="ChEBI" id="CHEBI:132367"/>
        <dbReference type="ChEBI" id="CHEBI:132368"/>
        <dbReference type="EC" id="2.4.1.17"/>
    </reaction>
</comment>
<evidence type="ECO:0000256" key="2">
    <source>
        <dbReference type="ARBA" id="ARBA00012544"/>
    </source>
</evidence>
<comment type="similarity">
    <text evidence="1">Belongs to the UDP-glycosyltransferase family.</text>
</comment>
<accession>A0AAV5SV15</accession>
<evidence type="ECO:0000313" key="7">
    <source>
        <dbReference type="EMBL" id="GMS86945.1"/>
    </source>
</evidence>
<dbReference type="InterPro" id="IPR050271">
    <property type="entry name" value="UDP-glycosyltransferase"/>
</dbReference>
<dbReference type="PANTHER" id="PTHR48043">
    <property type="entry name" value="EG:EG0003.4 PROTEIN-RELATED"/>
    <property type="match status" value="1"/>
</dbReference>
<evidence type="ECO:0000256" key="4">
    <source>
        <dbReference type="ARBA" id="ARBA00022679"/>
    </source>
</evidence>
<dbReference type="GO" id="GO:0015020">
    <property type="term" value="F:glucuronosyltransferase activity"/>
    <property type="evidence" value="ECO:0007669"/>
    <property type="project" value="UniProtKB-EC"/>
</dbReference>
<dbReference type="AlphaFoldDB" id="A0AAV5SV15"/>
<keyword evidence="5" id="KW-0732">Signal</keyword>
<reference evidence="7" key="1">
    <citation type="submission" date="2023-10" db="EMBL/GenBank/DDBJ databases">
        <title>Genome assembly of Pristionchus species.</title>
        <authorList>
            <person name="Yoshida K."/>
            <person name="Sommer R.J."/>
        </authorList>
    </citation>
    <scope>NUCLEOTIDE SEQUENCE</scope>
    <source>
        <strain evidence="7">RS0144</strain>
    </source>
</reference>
<keyword evidence="3" id="KW-0328">Glycosyltransferase</keyword>
<evidence type="ECO:0000256" key="6">
    <source>
        <dbReference type="ARBA" id="ARBA00047475"/>
    </source>
</evidence>
<evidence type="ECO:0000256" key="1">
    <source>
        <dbReference type="ARBA" id="ARBA00009995"/>
    </source>
</evidence>
<dbReference type="EC" id="2.4.1.17" evidence="2"/>
<dbReference type="Proteomes" id="UP001432027">
    <property type="component" value="Unassembled WGS sequence"/>
</dbReference>
<organism evidence="7 8">
    <name type="scientific">Pristionchus entomophagus</name>
    <dbReference type="NCBI Taxonomy" id="358040"/>
    <lineage>
        <taxon>Eukaryota</taxon>
        <taxon>Metazoa</taxon>
        <taxon>Ecdysozoa</taxon>
        <taxon>Nematoda</taxon>
        <taxon>Chromadorea</taxon>
        <taxon>Rhabditida</taxon>
        <taxon>Rhabditina</taxon>
        <taxon>Diplogasteromorpha</taxon>
        <taxon>Diplogasteroidea</taxon>
        <taxon>Neodiplogasteridae</taxon>
        <taxon>Pristionchus</taxon>
    </lineage>
</organism>
<dbReference type="Pfam" id="PF00201">
    <property type="entry name" value="UDPGT"/>
    <property type="match status" value="1"/>
</dbReference>
<dbReference type="InterPro" id="IPR002213">
    <property type="entry name" value="UDP_glucos_trans"/>
</dbReference>
<keyword evidence="8" id="KW-1185">Reference proteome</keyword>
<feature type="non-terminal residue" evidence="7">
    <location>
        <position position="1"/>
    </location>
</feature>
<keyword evidence="4" id="KW-0808">Transferase</keyword>
<dbReference type="EMBL" id="BTSX01000002">
    <property type="protein sequence ID" value="GMS86945.1"/>
    <property type="molecule type" value="Genomic_DNA"/>
</dbReference>
<evidence type="ECO:0000313" key="8">
    <source>
        <dbReference type="Proteomes" id="UP001432027"/>
    </source>
</evidence>
<sequence length="166" mass="18645">TSLIPEIAVQLKDGTIKSKIVRVPADPEAAEAQRMFDTGEMDFFSMNELNPIMIYAMSQQAESMFAKQCEVTLDSGVVEQLQKEKFDVYIVETIDICGMMHAHLIKPRAIIKTSTTTLIGEQFDEVGVPLALSFSPSMLTRSLDIHSITSRAWNIFAEQMTRLMHD</sequence>
<gene>
    <name evidence="7" type="ORF">PENTCL1PPCAC_9120</name>
</gene>
<protein>
    <recommendedName>
        <fullName evidence="2">glucuronosyltransferase</fullName>
        <ecNumber evidence="2">2.4.1.17</ecNumber>
    </recommendedName>
</protein>
<evidence type="ECO:0000256" key="5">
    <source>
        <dbReference type="ARBA" id="ARBA00022729"/>
    </source>
</evidence>
<proteinExistence type="inferred from homology"/>